<sequence>MKKTISTIFTNWHILVIGLIIGALITTGVYLLVKPEPEPVDSLEKSLFAWGGSIAKGRYDDNPARHTKL</sequence>
<accession>A0A383DHB2</accession>
<feature type="transmembrane region" description="Helical" evidence="1">
    <location>
        <begin position="12"/>
        <end position="33"/>
    </location>
</feature>
<dbReference type="EMBL" id="UINC01217208">
    <property type="protein sequence ID" value="SVE43709.1"/>
    <property type="molecule type" value="Genomic_DNA"/>
</dbReference>
<evidence type="ECO:0000313" key="2">
    <source>
        <dbReference type="EMBL" id="SVE43709.1"/>
    </source>
</evidence>
<keyword evidence="1" id="KW-0472">Membrane</keyword>
<keyword evidence="1" id="KW-1133">Transmembrane helix</keyword>
<proteinExistence type="predicted"/>
<evidence type="ECO:0000256" key="1">
    <source>
        <dbReference type="SAM" id="Phobius"/>
    </source>
</evidence>
<feature type="non-terminal residue" evidence="2">
    <location>
        <position position="69"/>
    </location>
</feature>
<protein>
    <submittedName>
        <fullName evidence="2">Uncharacterized protein</fullName>
    </submittedName>
</protein>
<reference evidence="2" key="1">
    <citation type="submission" date="2018-05" db="EMBL/GenBank/DDBJ databases">
        <authorList>
            <person name="Lanie J.A."/>
            <person name="Ng W.-L."/>
            <person name="Kazmierczak K.M."/>
            <person name="Andrzejewski T.M."/>
            <person name="Davidsen T.M."/>
            <person name="Wayne K.J."/>
            <person name="Tettelin H."/>
            <person name="Glass J.I."/>
            <person name="Rusch D."/>
            <person name="Podicherti R."/>
            <person name="Tsui H.-C.T."/>
            <person name="Winkler M.E."/>
        </authorList>
    </citation>
    <scope>NUCLEOTIDE SEQUENCE</scope>
</reference>
<dbReference type="AlphaFoldDB" id="A0A383DHB2"/>
<keyword evidence="1" id="KW-0812">Transmembrane</keyword>
<gene>
    <name evidence="2" type="ORF">METZ01_LOCUS496563</name>
</gene>
<organism evidence="2">
    <name type="scientific">marine metagenome</name>
    <dbReference type="NCBI Taxonomy" id="408172"/>
    <lineage>
        <taxon>unclassified sequences</taxon>
        <taxon>metagenomes</taxon>
        <taxon>ecological metagenomes</taxon>
    </lineage>
</organism>
<name>A0A383DHB2_9ZZZZ</name>